<reference evidence="1 2" key="1">
    <citation type="submission" date="2018-11" db="EMBL/GenBank/DDBJ databases">
        <title>Sequencing the genomes of 1000 actinobacteria strains.</title>
        <authorList>
            <person name="Klenk H.-P."/>
        </authorList>
    </citation>
    <scope>NUCLEOTIDE SEQUENCE [LARGE SCALE GENOMIC DNA]</scope>
    <source>
        <strain evidence="1 2">DSM 44780</strain>
    </source>
</reference>
<dbReference type="OrthoDB" id="72539at2"/>
<dbReference type="EMBL" id="RJVJ01000001">
    <property type="protein sequence ID" value="ROR42918.1"/>
    <property type="molecule type" value="Genomic_DNA"/>
</dbReference>
<sequence>MSELAALLEGLFRPFGPEPPTLYLLARDTYVSGTRVTGIVAEGCQFSPAAGSAAVTRLRGERGQTIAWDRPGRLGEAGGHGDGTRALVLPVPQMAAALAAVAELGEQRGPDPWAHGWNEALHMVRGLIRRELAGHLPGVEDGASAQSTKEAKV</sequence>
<evidence type="ECO:0000313" key="2">
    <source>
        <dbReference type="Proteomes" id="UP000267408"/>
    </source>
</evidence>
<accession>A0A8G1XBG5</accession>
<dbReference type="AlphaFoldDB" id="A0A8G1XBG5"/>
<proteinExistence type="predicted"/>
<comment type="caution">
    <text evidence="1">The sequence shown here is derived from an EMBL/GenBank/DDBJ whole genome shotgun (WGS) entry which is preliminary data.</text>
</comment>
<evidence type="ECO:0000313" key="1">
    <source>
        <dbReference type="EMBL" id="ROR42918.1"/>
    </source>
</evidence>
<protein>
    <submittedName>
        <fullName evidence="1">Uncharacterized protein</fullName>
    </submittedName>
</protein>
<gene>
    <name evidence="1" type="ORF">EDD39_1053</name>
</gene>
<dbReference type="RefSeq" id="WP_100836971.1">
    <property type="nucleotide sequence ID" value="NZ_RJVJ01000001.1"/>
</dbReference>
<dbReference type="Proteomes" id="UP000267408">
    <property type="component" value="Unassembled WGS sequence"/>
</dbReference>
<name>A0A8G1XBG5_9ACTN</name>
<organism evidence="1 2">
    <name type="scientific">Kitasatospora cineracea</name>
    <dbReference type="NCBI Taxonomy" id="88074"/>
    <lineage>
        <taxon>Bacteria</taxon>
        <taxon>Bacillati</taxon>
        <taxon>Actinomycetota</taxon>
        <taxon>Actinomycetes</taxon>
        <taxon>Kitasatosporales</taxon>
        <taxon>Streptomycetaceae</taxon>
        <taxon>Kitasatospora</taxon>
    </lineage>
</organism>